<dbReference type="NCBIfam" id="TIGR00512">
    <property type="entry name" value="salvage_mtnA"/>
    <property type="match status" value="1"/>
</dbReference>
<dbReference type="Gene3D" id="3.40.50.10470">
    <property type="entry name" value="Translation initiation factor eif-2b, domain 2"/>
    <property type="match status" value="1"/>
</dbReference>
<evidence type="ECO:0000313" key="3">
    <source>
        <dbReference type="EMBL" id="MBK1668782.1"/>
    </source>
</evidence>
<dbReference type="NCBIfam" id="TIGR00524">
    <property type="entry name" value="eIF-2B_rel"/>
    <property type="match status" value="1"/>
</dbReference>
<feature type="binding site" evidence="2">
    <location>
        <begin position="254"/>
        <end position="255"/>
    </location>
    <ligand>
        <name>substrate</name>
    </ligand>
</feature>
<dbReference type="InterPro" id="IPR037171">
    <property type="entry name" value="NagB/RpiA_transferase-like"/>
</dbReference>
<comment type="function">
    <text evidence="2">Catalyzes the interconversion of methylthioribose-1-phosphate (MTR-1-P) into methylthioribulose-1-phosphate (MTRu-1-P).</text>
</comment>
<dbReference type="Proteomes" id="UP001296873">
    <property type="component" value="Unassembled WGS sequence"/>
</dbReference>
<feature type="binding site" evidence="2">
    <location>
        <position position="90"/>
    </location>
    <ligand>
        <name>substrate</name>
    </ligand>
</feature>
<dbReference type="PANTHER" id="PTHR43475">
    <property type="entry name" value="METHYLTHIORIBOSE-1-PHOSPHATE ISOMERASE"/>
    <property type="match status" value="1"/>
</dbReference>
<sequence length="368" mass="39507">MQVDGVAYRTIWPARDGRAVEIIDQTRLPHSFETARLETVDDAAHAIRAMRVRGAPLIGATAAYGLWLALRADPSDAGLDAAAETLVATRPTAINLRWAVDAVVQDVRPRPRSERAEAAFAKAGAICDEDVAINRAIGDHGLHVFRRAYAAKTGDGPLNVLTHCNAGWLATVDWGTALAPIYMAHDAGIPVHVWVDETRPRNQGAALTSWELGRHGVPHKVVVDNTGGLLMQRGQVDLCITGTDRTTASGDVCNKIGTYLKALAARDNGVPFYVALPGPTIDWSLDDGGQIPIEQRDGREVTHLTGMTDRGRIETVRVTPPDSEAANYGFDVTPARLVTGLITERGVADASRDGLLGLYPDRARPAAE</sequence>
<dbReference type="GO" id="GO:0016853">
    <property type="term" value="F:isomerase activity"/>
    <property type="evidence" value="ECO:0007669"/>
    <property type="project" value="UniProtKB-KW"/>
</dbReference>
<proteinExistence type="inferred from homology"/>
<dbReference type="InterPro" id="IPR027363">
    <property type="entry name" value="M1Pi_N"/>
</dbReference>
<comment type="pathway">
    <text evidence="2">Amino-acid biosynthesis; L-methionine biosynthesis via salvage pathway; L-methionine from S-methyl-5-thio-alpha-D-ribose 1-phosphate: step 1/6.</text>
</comment>
<dbReference type="NCBIfam" id="NF004326">
    <property type="entry name" value="PRK05720.1"/>
    <property type="match status" value="1"/>
</dbReference>
<organism evidence="3 4">
    <name type="scientific">Rhodovibrio sodomensis</name>
    <dbReference type="NCBI Taxonomy" id="1088"/>
    <lineage>
        <taxon>Bacteria</taxon>
        <taxon>Pseudomonadati</taxon>
        <taxon>Pseudomonadota</taxon>
        <taxon>Alphaproteobacteria</taxon>
        <taxon>Rhodospirillales</taxon>
        <taxon>Rhodovibrionaceae</taxon>
        <taxon>Rhodovibrio</taxon>
    </lineage>
</organism>
<feature type="site" description="Transition state stabilizer" evidence="2">
    <location>
        <position position="164"/>
    </location>
</feature>
<dbReference type="InterPro" id="IPR005251">
    <property type="entry name" value="IF-M1Pi"/>
</dbReference>
<dbReference type="SUPFAM" id="SSF100950">
    <property type="entry name" value="NagB/RpiA/CoA transferase-like"/>
    <property type="match status" value="1"/>
</dbReference>
<dbReference type="Gene3D" id="1.20.120.420">
    <property type="entry name" value="translation initiation factor eif-2b, domain 1"/>
    <property type="match status" value="1"/>
</dbReference>
<dbReference type="PANTHER" id="PTHR43475:SF1">
    <property type="entry name" value="METHYLTHIORIBOSE-1-PHOSPHATE ISOMERASE"/>
    <property type="match status" value="1"/>
</dbReference>
<keyword evidence="2" id="KW-0486">Methionine biosynthesis</keyword>
<dbReference type="RefSeq" id="WP_200341101.1">
    <property type="nucleotide sequence ID" value="NZ_NRRL01000030.1"/>
</dbReference>
<dbReference type="Pfam" id="PF01008">
    <property type="entry name" value="IF-2B"/>
    <property type="match status" value="1"/>
</dbReference>
<feature type="active site" description="Proton donor" evidence="2">
    <location>
        <position position="244"/>
    </location>
</feature>
<keyword evidence="2" id="KW-0028">Amino-acid biosynthesis</keyword>
<feature type="binding site" evidence="2">
    <location>
        <position position="203"/>
    </location>
    <ligand>
        <name>substrate</name>
    </ligand>
</feature>
<gene>
    <name evidence="2 3" type="primary">mtnA</name>
    <name evidence="3" type="ORF">CKO28_12150</name>
</gene>
<dbReference type="EMBL" id="NRRL01000030">
    <property type="protein sequence ID" value="MBK1668782.1"/>
    <property type="molecule type" value="Genomic_DNA"/>
</dbReference>
<dbReference type="HAMAP" id="MF_01678">
    <property type="entry name" value="Salvage_MtnA"/>
    <property type="match status" value="1"/>
</dbReference>
<dbReference type="InterPro" id="IPR042529">
    <property type="entry name" value="IF_2B-like_C"/>
</dbReference>
<evidence type="ECO:0000313" key="4">
    <source>
        <dbReference type="Proteomes" id="UP001296873"/>
    </source>
</evidence>
<name>A0ABS1DFR3_9PROT</name>
<comment type="caution">
    <text evidence="3">The sequence shown here is derived from an EMBL/GenBank/DDBJ whole genome shotgun (WGS) entry which is preliminary data.</text>
</comment>
<dbReference type="InterPro" id="IPR000649">
    <property type="entry name" value="IF-2B-related"/>
</dbReference>
<protein>
    <recommendedName>
        <fullName evidence="2">Methylthioribose-1-phosphate isomerase</fullName>
        <shortName evidence="2">M1Pi</shortName>
        <shortName evidence="2">MTR-1-P isomerase</shortName>
        <ecNumber evidence="2">5.3.1.23</ecNumber>
    </recommendedName>
    <alternativeName>
        <fullName evidence="2">S-methyl-5-thioribose-1-phosphate isomerase</fullName>
    </alternativeName>
</protein>
<dbReference type="EC" id="5.3.1.23" evidence="2"/>
<reference evidence="3 4" key="1">
    <citation type="journal article" date="2020" name="Microorganisms">
        <title>Osmotic Adaptation and Compatible Solute Biosynthesis of Phototrophic Bacteria as Revealed from Genome Analyses.</title>
        <authorList>
            <person name="Imhoff J.F."/>
            <person name="Rahn T."/>
            <person name="Kunzel S."/>
            <person name="Keller A."/>
            <person name="Neulinger S.C."/>
        </authorList>
    </citation>
    <scope>NUCLEOTIDE SEQUENCE [LARGE SCALE GENOMIC DNA]</scope>
    <source>
        <strain evidence="3 4">DSM 9895</strain>
    </source>
</reference>
<feature type="binding site" evidence="2">
    <location>
        <begin position="53"/>
        <end position="55"/>
    </location>
    <ligand>
        <name>substrate</name>
    </ligand>
</feature>
<accession>A0ABS1DFR3</accession>
<comment type="similarity">
    <text evidence="2">Belongs to the EIF-2B alpha/beta/delta subunits family. MtnA subfamily.</text>
</comment>
<comment type="catalytic activity">
    <reaction evidence="2">
        <text>5-(methylsulfanyl)-alpha-D-ribose 1-phosphate = 5-(methylsulfanyl)-D-ribulose 1-phosphate</text>
        <dbReference type="Rhea" id="RHEA:19989"/>
        <dbReference type="ChEBI" id="CHEBI:58533"/>
        <dbReference type="ChEBI" id="CHEBI:58548"/>
        <dbReference type="EC" id="5.3.1.23"/>
    </reaction>
</comment>
<keyword evidence="4" id="KW-1185">Reference proteome</keyword>
<keyword evidence="1 2" id="KW-0413">Isomerase</keyword>
<evidence type="ECO:0000256" key="1">
    <source>
        <dbReference type="ARBA" id="ARBA00023235"/>
    </source>
</evidence>
<dbReference type="InterPro" id="IPR011559">
    <property type="entry name" value="Initiation_fac_2B_a/b/d"/>
</dbReference>
<evidence type="ECO:0000256" key="2">
    <source>
        <dbReference type="HAMAP-Rule" id="MF_01678"/>
    </source>
</evidence>